<name>A0A915LV14_MELJA</name>
<dbReference type="Proteomes" id="UP000887561">
    <property type="component" value="Unplaced"/>
</dbReference>
<reference evidence="2" key="1">
    <citation type="submission" date="2022-11" db="UniProtKB">
        <authorList>
            <consortium name="WormBaseParasite"/>
        </authorList>
    </citation>
    <scope>IDENTIFICATION</scope>
</reference>
<evidence type="ECO:0000313" key="1">
    <source>
        <dbReference type="Proteomes" id="UP000887561"/>
    </source>
</evidence>
<dbReference type="AlphaFoldDB" id="A0A915LV14"/>
<evidence type="ECO:0000313" key="2">
    <source>
        <dbReference type="WBParaSite" id="scaffold17398_cov182.g18606"/>
    </source>
</evidence>
<protein>
    <submittedName>
        <fullName evidence="2">Uncharacterized protein</fullName>
    </submittedName>
</protein>
<dbReference type="WBParaSite" id="scaffold17398_cov182.g18606">
    <property type="protein sequence ID" value="scaffold17398_cov182.g18606"/>
    <property type="gene ID" value="scaffold17398_cov182.g18606"/>
</dbReference>
<organism evidence="1 2">
    <name type="scientific">Meloidogyne javanica</name>
    <name type="common">Root-knot nematode worm</name>
    <dbReference type="NCBI Taxonomy" id="6303"/>
    <lineage>
        <taxon>Eukaryota</taxon>
        <taxon>Metazoa</taxon>
        <taxon>Ecdysozoa</taxon>
        <taxon>Nematoda</taxon>
        <taxon>Chromadorea</taxon>
        <taxon>Rhabditida</taxon>
        <taxon>Tylenchina</taxon>
        <taxon>Tylenchomorpha</taxon>
        <taxon>Tylenchoidea</taxon>
        <taxon>Meloidogynidae</taxon>
        <taxon>Meloidogyninae</taxon>
        <taxon>Meloidogyne</taxon>
        <taxon>Meloidogyne incognita group</taxon>
    </lineage>
</organism>
<proteinExistence type="predicted"/>
<accession>A0A915LV14</accession>
<sequence>MRKLLRDDFVRFNQTLHSALDKAGESTVQRLKQVTGVERLDKAVISANAPRLLSTYKELQLELGKTLDARHSLQIKLLKLRQAKDNLADCEKTSENGEKSAICHQAKQAINPILELAKSVINEEEEDGINVVTGDWQLEQRAREIGIQTEVDERREDAEERLRLLDKTLQSNYEQISSAIKSVDLRFLDEQIIDPMMKHRERFRQFVHYG</sequence>
<keyword evidence="1" id="KW-1185">Reference proteome</keyword>